<dbReference type="AlphaFoldDB" id="A0A179SB02"/>
<evidence type="ECO:0000256" key="3">
    <source>
        <dbReference type="ARBA" id="ARBA00004663"/>
    </source>
</evidence>
<dbReference type="OrthoDB" id="9794626at2"/>
<dbReference type="PANTHER" id="PTHR34148">
    <property type="entry name" value="ADENOSYLCOBINAMIDE-GDP RIBAZOLETRANSFERASE"/>
    <property type="match status" value="1"/>
</dbReference>
<evidence type="ECO:0000256" key="4">
    <source>
        <dbReference type="ARBA" id="ARBA00010561"/>
    </source>
</evidence>
<evidence type="ECO:0000256" key="10">
    <source>
        <dbReference type="ARBA" id="ARBA00022692"/>
    </source>
</evidence>
<evidence type="ECO:0000256" key="2">
    <source>
        <dbReference type="ARBA" id="ARBA00004651"/>
    </source>
</evidence>
<evidence type="ECO:0000256" key="18">
    <source>
        <dbReference type="ARBA" id="ARBA00049504"/>
    </source>
</evidence>
<evidence type="ECO:0000256" key="13">
    <source>
        <dbReference type="ARBA" id="ARBA00023136"/>
    </source>
</evidence>
<name>A0A179SB02_9HYPH</name>
<dbReference type="GO" id="GO:0005886">
    <property type="term" value="C:plasma membrane"/>
    <property type="evidence" value="ECO:0007669"/>
    <property type="project" value="UniProtKB-SubCell"/>
</dbReference>
<proteinExistence type="inferred from homology"/>
<dbReference type="Pfam" id="PF02654">
    <property type="entry name" value="CobS"/>
    <property type="match status" value="1"/>
</dbReference>
<dbReference type="GO" id="GO:0009236">
    <property type="term" value="P:cobalamin biosynthetic process"/>
    <property type="evidence" value="ECO:0007669"/>
    <property type="project" value="UniProtKB-UniRule"/>
</dbReference>
<comment type="subcellular location">
    <subcellularLocation>
        <location evidence="2 19">Cell membrane</location>
        <topology evidence="2 19">Multi-pass membrane protein</topology>
    </subcellularLocation>
</comment>
<comment type="catalytic activity">
    <reaction evidence="17 19">
        <text>alpha-ribazole + adenosylcob(III)inamide-GDP = adenosylcob(III)alamin + GMP + H(+)</text>
        <dbReference type="Rhea" id="RHEA:16049"/>
        <dbReference type="ChEBI" id="CHEBI:10329"/>
        <dbReference type="ChEBI" id="CHEBI:15378"/>
        <dbReference type="ChEBI" id="CHEBI:18408"/>
        <dbReference type="ChEBI" id="CHEBI:58115"/>
        <dbReference type="ChEBI" id="CHEBI:60487"/>
        <dbReference type="EC" id="2.7.8.26"/>
    </reaction>
</comment>
<dbReference type="PANTHER" id="PTHR34148:SF1">
    <property type="entry name" value="ADENOSYLCOBINAMIDE-GDP RIBAZOLETRANSFERASE"/>
    <property type="match status" value="1"/>
</dbReference>
<evidence type="ECO:0000256" key="7">
    <source>
        <dbReference type="ARBA" id="ARBA00022475"/>
    </source>
</evidence>
<evidence type="ECO:0000313" key="22">
    <source>
        <dbReference type="Proteomes" id="UP000078316"/>
    </source>
</evidence>
<dbReference type="GO" id="GO:0008818">
    <property type="term" value="F:cobalamin 5'-phosphate synthase activity"/>
    <property type="evidence" value="ECO:0007669"/>
    <property type="project" value="UniProtKB-UniRule"/>
</dbReference>
<dbReference type="NCBIfam" id="TIGR00317">
    <property type="entry name" value="cobS"/>
    <property type="match status" value="1"/>
</dbReference>
<dbReference type="EMBL" id="LWHQ01000027">
    <property type="protein sequence ID" value="OAS24066.1"/>
    <property type="molecule type" value="Genomic_DNA"/>
</dbReference>
<gene>
    <name evidence="19" type="primary">cobS</name>
    <name evidence="21" type="ORF">A5481_14950</name>
</gene>
<keyword evidence="7 19" id="KW-1003">Cell membrane</keyword>
<feature type="transmembrane region" description="Helical" evidence="19">
    <location>
        <begin position="169"/>
        <end position="192"/>
    </location>
</feature>
<keyword evidence="9 19" id="KW-0808">Transferase</keyword>
<feature type="transmembrane region" description="Helical" evidence="19">
    <location>
        <begin position="213"/>
        <end position="230"/>
    </location>
</feature>
<reference evidence="21 22" key="1">
    <citation type="submission" date="2016-04" db="EMBL/GenBank/DDBJ databases">
        <authorList>
            <person name="Evans L.H."/>
            <person name="Alamgir A."/>
            <person name="Owens N."/>
            <person name="Weber N.D."/>
            <person name="Virtaneva K."/>
            <person name="Barbian K."/>
            <person name="Babar A."/>
            <person name="Rosenke K."/>
        </authorList>
    </citation>
    <scope>NUCLEOTIDE SEQUENCE [LARGE SCALE GENOMIC DNA]</scope>
    <source>
        <strain evidence="21 22">PMB02</strain>
    </source>
</reference>
<protein>
    <recommendedName>
        <fullName evidence="6 19">Adenosylcobinamide-GDP ribazoletransferase</fullName>
        <ecNumber evidence="5 19">2.7.8.26</ecNumber>
    </recommendedName>
    <alternativeName>
        <fullName evidence="16 19">Cobalamin synthase</fullName>
    </alternativeName>
    <alternativeName>
        <fullName evidence="15 19">Cobalamin-5'-phosphate synthase</fullName>
    </alternativeName>
</protein>
<evidence type="ECO:0000256" key="6">
    <source>
        <dbReference type="ARBA" id="ARBA00015850"/>
    </source>
</evidence>
<evidence type="ECO:0000256" key="9">
    <source>
        <dbReference type="ARBA" id="ARBA00022679"/>
    </source>
</evidence>
<accession>A0A179SB02</accession>
<keyword evidence="8 19" id="KW-0169">Cobalamin biosynthesis</keyword>
<comment type="caution">
    <text evidence="21">The sequence shown here is derived from an EMBL/GenBank/DDBJ whole genome shotgun (WGS) entry which is preliminary data.</text>
</comment>
<comment type="similarity">
    <text evidence="4 19">Belongs to the CobS family.</text>
</comment>
<evidence type="ECO:0000256" key="15">
    <source>
        <dbReference type="ARBA" id="ARBA00032605"/>
    </source>
</evidence>
<keyword evidence="11 19" id="KW-0460">Magnesium</keyword>
<keyword evidence="12 19" id="KW-1133">Transmembrane helix</keyword>
<sequence length="290" mass="29531">MATDRSAEPGRAEDRADDAFEPPPPSSGPWPPLADLAACLRFYSRLPVPALPGETDRHAAPDFRIVPRMLPLAGLVIGLPGAVALAAALALGLGPFLAATLALAFATLVTGALHEDGLADVADGFGGGLTPARRLEIMRDSRIGAYGAAALVLSYALRIGALATLADRIGWRVALALLAAAALSRTAALWPLCRLPPARPDGAAHAVGRPTGATHATAWALCLAVLAIAVLLGLPWLGLTLAALTAFVAAWTLTRMAARLVGGQTGDVIGASQQMAEIAALLALVIAIPA</sequence>
<evidence type="ECO:0000256" key="14">
    <source>
        <dbReference type="ARBA" id="ARBA00025228"/>
    </source>
</evidence>
<evidence type="ECO:0000313" key="21">
    <source>
        <dbReference type="EMBL" id="OAS24066.1"/>
    </source>
</evidence>
<evidence type="ECO:0000256" key="5">
    <source>
        <dbReference type="ARBA" id="ARBA00013200"/>
    </source>
</evidence>
<dbReference type="GO" id="GO:0051073">
    <property type="term" value="F:adenosylcobinamide-GDP ribazoletransferase activity"/>
    <property type="evidence" value="ECO:0007669"/>
    <property type="project" value="UniProtKB-UniRule"/>
</dbReference>
<comment type="cofactor">
    <cofactor evidence="1 19">
        <name>Mg(2+)</name>
        <dbReference type="ChEBI" id="CHEBI:18420"/>
    </cofactor>
</comment>
<comment type="catalytic activity">
    <reaction evidence="18 19">
        <text>alpha-ribazole 5'-phosphate + adenosylcob(III)inamide-GDP = adenosylcob(III)alamin 5'-phosphate + GMP + H(+)</text>
        <dbReference type="Rhea" id="RHEA:23560"/>
        <dbReference type="ChEBI" id="CHEBI:15378"/>
        <dbReference type="ChEBI" id="CHEBI:57918"/>
        <dbReference type="ChEBI" id="CHEBI:58115"/>
        <dbReference type="ChEBI" id="CHEBI:60487"/>
        <dbReference type="ChEBI" id="CHEBI:60493"/>
        <dbReference type="EC" id="2.7.8.26"/>
    </reaction>
</comment>
<feature type="compositionally biased region" description="Basic and acidic residues" evidence="20">
    <location>
        <begin position="1"/>
        <end position="18"/>
    </location>
</feature>
<keyword evidence="13 19" id="KW-0472">Membrane</keyword>
<comment type="pathway">
    <text evidence="3 19">Cofactor biosynthesis; adenosylcobalamin biosynthesis; adenosylcobalamin from cob(II)yrinate a,c-diamide: step 7/7.</text>
</comment>
<feature type="transmembrane region" description="Helical" evidence="19">
    <location>
        <begin position="70"/>
        <end position="90"/>
    </location>
</feature>
<evidence type="ECO:0000256" key="12">
    <source>
        <dbReference type="ARBA" id="ARBA00022989"/>
    </source>
</evidence>
<evidence type="ECO:0000256" key="20">
    <source>
        <dbReference type="SAM" id="MobiDB-lite"/>
    </source>
</evidence>
<evidence type="ECO:0000256" key="19">
    <source>
        <dbReference type="HAMAP-Rule" id="MF_00719"/>
    </source>
</evidence>
<evidence type="ECO:0000256" key="16">
    <source>
        <dbReference type="ARBA" id="ARBA00032853"/>
    </source>
</evidence>
<keyword evidence="10 19" id="KW-0812">Transmembrane</keyword>
<dbReference type="Proteomes" id="UP000078316">
    <property type="component" value="Unassembled WGS sequence"/>
</dbReference>
<evidence type="ECO:0000256" key="1">
    <source>
        <dbReference type="ARBA" id="ARBA00001946"/>
    </source>
</evidence>
<dbReference type="STRING" id="427683.A5481_14950"/>
<evidence type="ECO:0000256" key="8">
    <source>
        <dbReference type="ARBA" id="ARBA00022573"/>
    </source>
</evidence>
<dbReference type="UniPathway" id="UPA00148">
    <property type="reaction ID" value="UER00238"/>
</dbReference>
<comment type="function">
    <text evidence="14 19">Joins adenosylcobinamide-GDP and alpha-ribazole to generate adenosylcobalamin (Ado-cobalamin). Also synthesizes adenosylcobalamin 5'-phosphate from adenosylcobinamide-GDP and alpha-ribazole 5'-phosphate.</text>
</comment>
<evidence type="ECO:0000256" key="11">
    <source>
        <dbReference type="ARBA" id="ARBA00022842"/>
    </source>
</evidence>
<organism evidence="21 22">
    <name type="scientific">Methylobacterium platani</name>
    <dbReference type="NCBI Taxonomy" id="427683"/>
    <lineage>
        <taxon>Bacteria</taxon>
        <taxon>Pseudomonadati</taxon>
        <taxon>Pseudomonadota</taxon>
        <taxon>Alphaproteobacteria</taxon>
        <taxon>Hyphomicrobiales</taxon>
        <taxon>Methylobacteriaceae</taxon>
        <taxon>Methylobacterium</taxon>
    </lineage>
</organism>
<dbReference type="HAMAP" id="MF_00719">
    <property type="entry name" value="CobS"/>
    <property type="match status" value="1"/>
</dbReference>
<dbReference type="RefSeq" id="WP_048432751.1">
    <property type="nucleotide sequence ID" value="NZ_LWHQ01000027.1"/>
</dbReference>
<feature type="region of interest" description="Disordered" evidence="20">
    <location>
        <begin position="1"/>
        <end position="29"/>
    </location>
</feature>
<evidence type="ECO:0000256" key="17">
    <source>
        <dbReference type="ARBA" id="ARBA00048623"/>
    </source>
</evidence>
<dbReference type="InterPro" id="IPR003805">
    <property type="entry name" value="CobS"/>
</dbReference>
<feature type="transmembrane region" description="Helical" evidence="19">
    <location>
        <begin position="143"/>
        <end position="163"/>
    </location>
</feature>
<dbReference type="EC" id="2.7.8.26" evidence="5 19"/>